<reference evidence="3" key="1">
    <citation type="journal article" date="2019" name="Int. J. Syst. Evol. Microbiol.">
        <title>The Global Catalogue of Microorganisms (GCM) 10K type strain sequencing project: providing services to taxonomists for standard genome sequencing and annotation.</title>
        <authorList>
            <consortium name="The Broad Institute Genomics Platform"/>
            <consortium name="The Broad Institute Genome Sequencing Center for Infectious Disease"/>
            <person name="Wu L."/>
            <person name="Ma J."/>
        </authorList>
    </citation>
    <scope>NUCLEOTIDE SEQUENCE [LARGE SCALE GENOMIC DNA]</scope>
    <source>
        <strain evidence="3">KCTC 22280</strain>
    </source>
</reference>
<dbReference type="EMBL" id="BMXV01000001">
    <property type="protein sequence ID" value="GGY61054.1"/>
    <property type="molecule type" value="Genomic_DNA"/>
</dbReference>
<keyword evidence="3" id="KW-1185">Reference proteome</keyword>
<keyword evidence="1" id="KW-0812">Transmembrane</keyword>
<evidence type="ECO:0000313" key="3">
    <source>
        <dbReference type="Proteomes" id="UP000601597"/>
    </source>
</evidence>
<comment type="caution">
    <text evidence="2">The sequence shown here is derived from an EMBL/GenBank/DDBJ whole genome shotgun (WGS) entry which is preliminary data.</text>
</comment>
<dbReference type="Proteomes" id="UP000601597">
    <property type="component" value="Unassembled WGS sequence"/>
</dbReference>
<feature type="transmembrane region" description="Helical" evidence="1">
    <location>
        <begin position="40"/>
        <end position="59"/>
    </location>
</feature>
<proteinExistence type="predicted"/>
<evidence type="ECO:0000256" key="1">
    <source>
        <dbReference type="SAM" id="Phobius"/>
    </source>
</evidence>
<organism evidence="2 3">
    <name type="scientific">Marinobacter zhanjiangensis</name>
    <dbReference type="NCBI Taxonomy" id="578215"/>
    <lineage>
        <taxon>Bacteria</taxon>
        <taxon>Pseudomonadati</taxon>
        <taxon>Pseudomonadota</taxon>
        <taxon>Gammaproteobacteria</taxon>
        <taxon>Pseudomonadales</taxon>
        <taxon>Marinobacteraceae</taxon>
        <taxon>Marinobacter</taxon>
    </lineage>
</organism>
<evidence type="ECO:0000313" key="2">
    <source>
        <dbReference type="EMBL" id="GGY61054.1"/>
    </source>
</evidence>
<accession>A0ABQ3ANU7</accession>
<name>A0ABQ3ANU7_9GAMM</name>
<keyword evidence="1" id="KW-1133">Transmembrane helix</keyword>
<sequence>MGGGSIRHLADNVAVGGVGHVKGVAGVGPAAVYVHILDTVLLWVGVTGLFHAIVNILVIPAKINCINEAVTWEQ</sequence>
<protein>
    <submittedName>
        <fullName evidence="2">Uncharacterized protein</fullName>
    </submittedName>
</protein>
<keyword evidence="1" id="KW-0472">Membrane</keyword>
<gene>
    <name evidence="2" type="ORF">GCM10007071_04790</name>
</gene>